<comment type="similarity">
    <text evidence="1">Belongs to the SWC5 family.</text>
</comment>
<dbReference type="Pfam" id="PF07572">
    <property type="entry name" value="BCNT"/>
    <property type="match status" value="1"/>
</dbReference>
<feature type="region of interest" description="Disordered" evidence="4">
    <location>
        <begin position="1"/>
        <end position="97"/>
    </location>
</feature>
<feature type="compositionally biased region" description="Basic and acidic residues" evidence="4">
    <location>
        <begin position="7"/>
        <end position="24"/>
    </location>
</feature>
<feature type="compositionally biased region" description="Polar residues" evidence="4">
    <location>
        <begin position="148"/>
        <end position="158"/>
    </location>
</feature>
<dbReference type="EMBL" id="CAIF01000001">
    <property type="protein sequence ID" value="CCH40575.1"/>
    <property type="molecule type" value="Genomic_DNA"/>
</dbReference>
<dbReference type="AlphaFoldDB" id="K0K6M9"/>
<comment type="function">
    <text evidence="3">Component of the SWR1 complex which mediates the ATP-dependent exchange of histone H2A for the H2A variant HZT1 leading to transcriptional regulation of selected genes by chromatin remodeling. Involved in chromosome stability.</text>
</comment>
<evidence type="ECO:0000256" key="4">
    <source>
        <dbReference type="SAM" id="MobiDB-lite"/>
    </source>
</evidence>
<dbReference type="InParanoid" id="K0K6M9"/>
<accession>K0K6M9</accession>
<gene>
    <name evidence="6" type="ORF">BN7_108</name>
</gene>
<dbReference type="STRING" id="1206466.K0K6M9"/>
<organism evidence="6 7">
    <name type="scientific">Wickerhamomyces ciferrii (strain ATCC 14091 / BCRC 22168 / CBS 111 / JCM 3599 / NBRC 0793 / NRRL Y-1031 F-60-10)</name>
    <name type="common">Yeast</name>
    <name type="synonym">Pichia ciferrii</name>
    <dbReference type="NCBI Taxonomy" id="1206466"/>
    <lineage>
        <taxon>Eukaryota</taxon>
        <taxon>Fungi</taxon>
        <taxon>Dikarya</taxon>
        <taxon>Ascomycota</taxon>
        <taxon>Saccharomycotina</taxon>
        <taxon>Saccharomycetes</taxon>
        <taxon>Phaffomycetales</taxon>
        <taxon>Wickerhamomycetaceae</taxon>
        <taxon>Wickerhamomyces</taxon>
    </lineage>
</organism>
<dbReference type="InterPro" id="IPR027124">
    <property type="entry name" value="Swc5/CFDP1/2"/>
</dbReference>
<evidence type="ECO:0000256" key="2">
    <source>
        <dbReference type="ARBA" id="ARBA00019138"/>
    </source>
</evidence>
<dbReference type="PANTHER" id="PTHR48407">
    <property type="entry name" value="CRANIOFACIAL DEVELOPMENT PROTEIN 1"/>
    <property type="match status" value="1"/>
</dbReference>
<evidence type="ECO:0000256" key="1">
    <source>
        <dbReference type="ARBA" id="ARBA00010465"/>
    </source>
</evidence>
<dbReference type="eggNOG" id="KOG4776">
    <property type="taxonomic scope" value="Eukaryota"/>
</dbReference>
<reference evidence="6 7" key="1">
    <citation type="journal article" date="2012" name="Eukaryot. Cell">
        <title>Draft genome sequence of Wickerhamomyces ciferrii NRRL Y-1031 F-60-10.</title>
        <authorList>
            <person name="Schneider J."/>
            <person name="Andrea H."/>
            <person name="Blom J."/>
            <person name="Jaenicke S."/>
            <person name="Ruckert C."/>
            <person name="Schorsch C."/>
            <person name="Szczepanowski R."/>
            <person name="Farwick M."/>
            <person name="Goesmann A."/>
            <person name="Puhler A."/>
            <person name="Schaffer S."/>
            <person name="Tauch A."/>
            <person name="Kohler T."/>
            <person name="Brinkrolf K."/>
        </authorList>
    </citation>
    <scope>NUCLEOTIDE SEQUENCE [LARGE SCALE GENOMIC DNA]</scope>
    <source>
        <strain evidence="7">ATCC 14091 / BCRC 22168 / CBS 111 / JCM 3599 / NBRC 0793 / NRRL Y-1031 F-60-10</strain>
    </source>
</reference>
<evidence type="ECO:0000259" key="5">
    <source>
        <dbReference type="PROSITE" id="PS51279"/>
    </source>
</evidence>
<comment type="caution">
    <text evidence="6">The sequence shown here is derived from an EMBL/GenBank/DDBJ whole genome shotgun (WGS) entry which is preliminary data.</text>
</comment>
<evidence type="ECO:0000256" key="3">
    <source>
        <dbReference type="ARBA" id="ARBA00025222"/>
    </source>
</evidence>
<evidence type="ECO:0000313" key="7">
    <source>
        <dbReference type="Proteomes" id="UP000009328"/>
    </source>
</evidence>
<feature type="region of interest" description="Disordered" evidence="4">
    <location>
        <begin position="189"/>
        <end position="229"/>
    </location>
</feature>
<protein>
    <recommendedName>
        <fullName evidence="2">SWR1-complex protein 5</fullName>
    </recommendedName>
</protein>
<proteinExistence type="inferred from homology"/>
<evidence type="ECO:0000313" key="6">
    <source>
        <dbReference type="EMBL" id="CCH40575.1"/>
    </source>
</evidence>
<dbReference type="GO" id="GO:0000812">
    <property type="term" value="C:Swr1 complex"/>
    <property type="evidence" value="ECO:0007669"/>
    <property type="project" value="TreeGrafter"/>
</dbReference>
<dbReference type="PROSITE" id="PS51279">
    <property type="entry name" value="BCNT_C"/>
    <property type="match status" value="1"/>
</dbReference>
<dbReference type="HOGENOM" id="CLU_062474_1_0_1"/>
<dbReference type="InterPro" id="IPR011421">
    <property type="entry name" value="BCNT-C"/>
</dbReference>
<dbReference type="Proteomes" id="UP000009328">
    <property type="component" value="Unassembled WGS sequence"/>
</dbReference>
<feature type="domain" description="BCNT-C" evidence="5">
    <location>
        <begin position="227"/>
        <end position="304"/>
    </location>
</feature>
<dbReference type="FunCoup" id="K0K6M9">
    <property type="interactions" value="482"/>
</dbReference>
<sequence length="306" mass="35475">MVWKQVKAKDIMSQEEAERDKQEEEYIEEEDEDFDPENGDDDNEEDEKVRKPVKGSKKGAKGQVNDDGLDYEKEVKSANYSRIESSEGGLIKTRTQRAQEELQSKQYKDVNNVQSSVDVNDLWKQLQEQSQARLKNRYSSSSPSPSSDNIQPLNSNEQIKIKRKYEFAGEIVTEEKLVNKDSAEAREYLNSIKNNPKSEIETKNGSKDSKDGKELKQHDGPRLRIKRKRPPLLEGIISGAIKPKFNTLEKSKLDFAQFVDKEGIDDELRQHNKDGYLERQDFLSRVEFFKDNQIKEIRKKELANKQ</sequence>
<feature type="region of interest" description="Disordered" evidence="4">
    <location>
        <begin position="128"/>
        <end position="158"/>
    </location>
</feature>
<feature type="compositionally biased region" description="Basic and acidic residues" evidence="4">
    <location>
        <begin position="196"/>
        <end position="222"/>
    </location>
</feature>
<name>K0K6M9_WICCF</name>
<feature type="compositionally biased region" description="Acidic residues" evidence="4">
    <location>
        <begin position="25"/>
        <end position="46"/>
    </location>
</feature>
<feature type="compositionally biased region" description="Basic residues" evidence="4">
    <location>
        <begin position="51"/>
        <end position="60"/>
    </location>
</feature>
<dbReference type="PANTHER" id="PTHR48407:SF1">
    <property type="entry name" value="CRANIOFACIAL DEVELOPMENT PROTEIN 1"/>
    <property type="match status" value="1"/>
</dbReference>
<keyword evidence="7" id="KW-1185">Reference proteome</keyword>